<keyword evidence="2" id="KW-1185">Reference proteome</keyword>
<dbReference type="Proteomes" id="UP000524237">
    <property type="component" value="Unassembled WGS sequence"/>
</dbReference>
<name>A0A7W3PMU9_9MICO</name>
<dbReference type="AlphaFoldDB" id="A0A7W3PMU9"/>
<gene>
    <name evidence="1" type="ORF">FB555_000300</name>
</gene>
<organism evidence="1 2">
    <name type="scientific">Alpinimonas psychrophila</name>
    <dbReference type="NCBI Taxonomy" id="748908"/>
    <lineage>
        <taxon>Bacteria</taxon>
        <taxon>Bacillati</taxon>
        <taxon>Actinomycetota</taxon>
        <taxon>Actinomycetes</taxon>
        <taxon>Micrococcales</taxon>
        <taxon>Microbacteriaceae</taxon>
        <taxon>Alpinimonas</taxon>
    </lineage>
</organism>
<evidence type="ECO:0000313" key="1">
    <source>
        <dbReference type="EMBL" id="MBA8828229.1"/>
    </source>
</evidence>
<reference evidence="1 2" key="1">
    <citation type="submission" date="2020-07" db="EMBL/GenBank/DDBJ databases">
        <title>Sequencing the genomes of 1000 actinobacteria strains.</title>
        <authorList>
            <person name="Klenk H.-P."/>
        </authorList>
    </citation>
    <scope>NUCLEOTIDE SEQUENCE [LARGE SCALE GENOMIC DNA]</scope>
    <source>
        <strain evidence="1 2">DSM 23737</strain>
    </source>
</reference>
<protein>
    <submittedName>
        <fullName evidence="1">Uncharacterized protein</fullName>
    </submittedName>
</protein>
<evidence type="ECO:0000313" key="2">
    <source>
        <dbReference type="Proteomes" id="UP000524237"/>
    </source>
</evidence>
<accession>A0A7W3PMU9</accession>
<dbReference type="EMBL" id="JACGWU010000001">
    <property type="protein sequence ID" value="MBA8828229.1"/>
    <property type="molecule type" value="Genomic_DNA"/>
</dbReference>
<proteinExistence type="predicted"/>
<sequence>MAPQKRRAVSERMLTQTETRRTLVADLDSAGKNFSVGSPLNEGEHMAIADIKLETPSATVGGGEEGGCCGGACCGGK</sequence>
<comment type="caution">
    <text evidence="1">The sequence shown here is derived from an EMBL/GenBank/DDBJ whole genome shotgun (WGS) entry which is preliminary data.</text>
</comment>